<dbReference type="EMBL" id="VVIM01000007">
    <property type="protein sequence ID" value="KAB0796945.1"/>
    <property type="molecule type" value="Genomic_DNA"/>
</dbReference>
<dbReference type="PROSITE" id="PS00262">
    <property type="entry name" value="INSULIN"/>
    <property type="match status" value="1"/>
</dbReference>
<dbReference type="GO" id="GO:0005576">
    <property type="term" value="C:extracellular region"/>
    <property type="evidence" value="ECO:0007669"/>
    <property type="project" value="UniProtKB-SubCell"/>
</dbReference>
<dbReference type="PANTHER" id="PTHR13647:SF4">
    <property type="entry name" value="INSULIN-LIKE PEPTIDE 1-RELATED"/>
    <property type="match status" value="1"/>
</dbReference>
<dbReference type="SUPFAM" id="SSF56994">
    <property type="entry name" value="Insulin-like"/>
    <property type="match status" value="1"/>
</dbReference>
<keyword evidence="6" id="KW-0964">Secreted</keyword>
<feature type="domain" description="Insulin-like" evidence="8">
    <location>
        <begin position="33"/>
        <end position="134"/>
    </location>
</feature>
<reference evidence="9" key="1">
    <citation type="journal article" date="2016" name="Sci. Rep.">
        <title>Molecular characterization of firefly nuptial gifts: a multi-omics approach sheds light on postcopulatory sexual selection.</title>
        <authorList>
            <person name="Al-Wathiqui N."/>
            <person name="Fallon T.R."/>
            <person name="South A."/>
            <person name="Weng J.K."/>
            <person name="Lewis S.M."/>
        </authorList>
    </citation>
    <scope>NUCLEOTIDE SEQUENCE</scope>
</reference>
<evidence type="ECO:0000259" key="8">
    <source>
        <dbReference type="SMART" id="SM00078"/>
    </source>
</evidence>
<evidence type="ECO:0000256" key="6">
    <source>
        <dbReference type="RuleBase" id="RU000406"/>
    </source>
</evidence>
<evidence type="ECO:0000256" key="5">
    <source>
        <dbReference type="ARBA" id="ARBA00023157"/>
    </source>
</evidence>
<reference evidence="10 11" key="2">
    <citation type="journal article" date="2018" name="Elife">
        <title>Firefly genomes illuminate parallel origins of bioluminescence in beetles.</title>
        <authorList>
            <person name="Fallon T.R."/>
            <person name="Lower S.E."/>
            <person name="Chang C.H."/>
            <person name="Bessho-Uehara M."/>
            <person name="Martin G.J."/>
            <person name="Bewick A.J."/>
            <person name="Behringer M."/>
            <person name="Debat H.J."/>
            <person name="Wong I."/>
            <person name="Day J.C."/>
            <person name="Suvorov A."/>
            <person name="Silva C.J."/>
            <person name="Stanger-Hall K.F."/>
            <person name="Hall D.W."/>
            <person name="Schmitz R.J."/>
            <person name="Nelson D.R."/>
            <person name="Lewis S.M."/>
            <person name="Shigenobu S."/>
            <person name="Bybee S.M."/>
            <person name="Larracuente A.M."/>
            <person name="Oba Y."/>
            <person name="Weng J.K."/>
        </authorList>
    </citation>
    <scope>NUCLEOTIDE SEQUENCE [LARGE SCALE GENOMIC DNA]</scope>
    <source>
        <strain evidence="10">1611_PpyrPB1</strain>
        <tissue evidence="10">Whole body</tissue>
    </source>
</reference>
<accession>A0A1Y1LW82</accession>
<evidence type="ECO:0000313" key="11">
    <source>
        <dbReference type="Proteomes" id="UP000327044"/>
    </source>
</evidence>
<keyword evidence="11" id="KW-1185">Reference proteome</keyword>
<dbReference type="SMART" id="SM00078">
    <property type="entry name" value="IlGF"/>
    <property type="match status" value="1"/>
</dbReference>
<dbReference type="AlphaFoldDB" id="A0A1Y1LW82"/>
<dbReference type="Gene3D" id="1.10.100.10">
    <property type="entry name" value="Insulin-like"/>
    <property type="match status" value="1"/>
</dbReference>
<dbReference type="InterPro" id="IPR022353">
    <property type="entry name" value="Insulin_CS"/>
</dbReference>
<evidence type="ECO:0000256" key="4">
    <source>
        <dbReference type="ARBA" id="ARBA00022729"/>
    </source>
</evidence>
<gene>
    <name evidence="10" type="ORF">PPYR_11006</name>
</gene>
<evidence type="ECO:0000256" key="3">
    <source>
        <dbReference type="ARBA" id="ARBA00022685"/>
    </source>
</evidence>
<dbReference type="InterPro" id="IPR036438">
    <property type="entry name" value="Insulin-like_sf"/>
</dbReference>
<dbReference type="Pfam" id="PF00049">
    <property type="entry name" value="Insulin"/>
    <property type="match status" value="1"/>
</dbReference>
<dbReference type="GO" id="GO:0005179">
    <property type="term" value="F:hormone activity"/>
    <property type="evidence" value="ECO:0007669"/>
    <property type="project" value="InterPro"/>
</dbReference>
<feature type="chain" id="PRO_5033289769" description="Insulin-like domain-containing protein" evidence="7">
    <location>
        <begin position="21"/>
        <end position="137"/>
    </location>
</feature>
<evidence type="ECO:0000256" key="2">
    <source>
        <dbReference type="ARBA" id="ARBA00011207"/>
    </source>
</evidence>
<dbReference type="FunCoup" id="A0A1Y1LW82">
    <property type="interactions" value="167"/>
</dbReference>
<dbReference type="EMBL" id="GEZM01045477">
    <property type="protein sequence ID" value="JAV77792.1"/>
    <property type="molecule type" value="Transcribed_RNA"/>
</dbReference>
<dbReference type="PANTHER" id="PTHR13647">
    <property type="entry name" value="INSULIN-LIKE PEPTIDE 2-RELATED"/>
    <property type="match status" value="1"/>
</dbReference>
<dbReference type="InParanoid" id="A0A1Y1LW82"/>
<feature type="signal peptide" evidence="7">
    <location>
        <begin position="1"/>
        <end position="20"/>
    </location>
</feature>
<comment type="similarity">
    <text evidence="1 6">Belongs to the insulin family.</text>
</comment>
<comment type="subcellular location">
    <subcellularLocation>
        <location evidence="6">Secreted</location>
    </subcellularLocation>
</comment>
<dbReference type="PRINTS" id="PR00276">
    <property type="entry name" value="INSULINFAMLY"/>
</dbReference>
<evidence type="ECO:0000313" key="9">
    <source>
        <dbReference type="EMBL" id="JAV77792.1"/>
    </source>
</evidence>
<proteinExistence type="inferred from homology"/>
<evidence type="ECO:0000256" key="7">
    <source>
        <dbReference type="SAM" id="SignalP"/>
    </source>
</evidence>
<keyword evidence="4 7" id="KW-0732">Signal</keyword>
<name>A0A1Y1LW82_PHOPY</name>
<evidence type="ECO:0000256" key="1">
    <source>
        <dbReference type="ARBA" id="ARBA00009034"/>
    </source>
</evidence>
<comment type="subunit">
    <text evidence="2">Heterodimer of a B chain and an A chain linked by two disulfide bonds.</text>
</comment>
<keyword evidence="3" id="KW-0165">Cleavage on pair of basic residues</keyword>
<evidence type="ECO:0000313" key="10">
    <source>
        <dbReference type="EMBL" id="KAB0796945.1"/>
    </source>
</evidence>
<sequence length="137" mass="15943">MERIFLFIVLLLTFTCLTFEFEMSQKEMKSIKGKFCGSYLADTMSMVCEGMYNSKGKRNMLGNLGLNKVNSREDYDENENVFYVDELVPSFPFRSREHARSLIPFDYQKRSRKPGIVDECCHKACSFFEMASYCGKP</sequence>
<dbReference type="Proteomes" id="UP000327044">
    <property type="component" value="Unassembled WGS sequence"/>
</dbReference>
<dbReference type="InterPro" id="IPR022352">
    <property type="entry name" value="Ins/IGF/rlx"/>
</dbReference>
<reference evidence="10" key="3">
    <citation type="submission" date="2019-08" db="EMBL/GenBank/DDBJ databases">
        <authorList>
            <consortium name="Photinus pyralis genome working group"/>
            <person name="Fallon T.R."/>
            <person name="Sander Lower S.E."/>
            <person name="Weng J.-K."/>
        </authorList>
    </citation>
    <scope>NUCLEOTIDE SEQUENCE</scope>
    <source>
        <strain evidence="10">1611_PpyrPB1</strain>
        <tissue evidence="10">Whole body</tissue>
    </source>
</reference>
<organism evidence="9">
    <name type="scientific">Photinus pyralis</name>
    <name type="common">Common eastern firefly</name>
    <name type="synonym">Lampyris pyralis</name>
    <dbReference type="NCBI Taxonomy" id="7054"/>
    <lineage>
        <taxon>Eukaryota</taxon>
        <taxon>Metazoa</taxon>
        <taxon>Ecdysozoa</taxon>
        <taxon>Arthropoda</taxon>
        <taxon>Hexapoda</taxon>
        <taxon>Insecta</taxon>
        <taxon>Pterygota</taxon>
        <taxon>Neoptera</taxon>
        <taxon>Endopterygota</taxon>
        <taxon>Coleoptera</taxon>
        <taxon>Polyphaga</taxon>
        <taxon>Elateriformia</taxon>
        <taxon>Elateroidea</taxon>
        <taxon>Lampyridae</taxon>
        <taxon>Lampyrinae</taxon>
        <taxon>Photinus</taxon>
    </lineage>
</organism>
<keyword evidence="5" id="KW-1015">Disulfide bond</keyword>
<protein>
    <recommendedName>
        <fullName evidence="8">Insulin-like domain-containing protein</fullName>
    </recommendedName>
</protein>
<dbReference type="OrthoDB" id="6330326at2759"/>
<dbReference type="InterPro" id="IPR016179">
    <property type="entry name" value="Insulin-like"/>
</dbReference>